<sequence length="343" mass="37730">MTKNADLIHAINKELKDPDALQYGSSERFVPSYLSTGIRTLDAALAGGLRKSSFVLLTGAFSSGKTLLAQYFIKEAQKAGLVAAYLDAEKAFNQTWMAQSGVDCDKLMVSQTSRGEKAFNIVHALIRHNVGLIVIDSLAALLPTAAADADMEQQFVGDKARMINKAVEKMLDALEESRSDTIVVAINQYRKTIGGGPGTPRDVVPGGEGQTFYNHLWLKVRRAGWETVKSTKKGEKYPQKVGFTMNVEIFKSKQCIPFQNVRIPFDFRTQLDEVAAIVYEALDFGIIESHGSYYDLDDQRFQGRSKLLDYVRENPAVLDTLMVKLGDRDASGQVGGDTDDGGE</sequence>
<dbReference type="EMBL" id="LAZR01021745">
    <property type="protein sequence ID" value="KKL84278.1"/>
    <property type="molecule type" value="Genomic_DNA"/>
</dbReference>
<evidence type="ECO:0000259" key="6">
    <source>
        <dbReference type="SMART" id="SM00382"/>
    </source>
</evidence>
<evidence type="ECO:0000256" key="1">
    <source>
        <dbReference type="ARBA" id="ARBA00009391"/>
    </source>
</evidence>
<evidence type="ECO:0000313" key="7">
    <source>
        <dbReference type="EMBL" id="KKL84278.1"/>
    </source>
</evidence>
<organism evidence="7">
    <name type="scientific">marine sediment metagenome</name>
    <dbReference type="NCBI Taxonomy" id="412755"/>
    <lineage>
        <taxon>unclassified sequences</taxon>
        <taxon>metagenomes</taxon>
        <taxon>ecological metagenomes</taxon>
    </lineage>
</organism>
<dbReference type="InterPro" id="IPR013765">
    <property type="entry name" value="DNA_recomb/repair_RecA"/>
</dbReference>
<evidence type="ECO:0000256" key="4">
    <source>
        <dbReference type="ARBA" id="ARBA00023125"/>
    </source>
</evidence>
<dbReference type="GO" id="GO:0005524">
    <property type="term" value="F:ATP binding"/>
    <property type="evidence" value="ECO:0007669"/>
    <property type="project" value="UniProtKB-KW"/>
</dbReference>
<keyword evidence="5" id="KW-0233">DNA recombination</keyword>
<dbReference type="PRINTS" id="PR00142">
    <property type="entry name" value="RECA"/>
</dbReference>
<evidence type="ECO:0000256" key="5">
    <source>
        <dbReference type="ARBA" id="ARBA00023172"/>
    </source>
</evidence>
<dbReference type="PANTHER" id="PTHR45900:SF1">
    <property type="entry name" value="MITOCHONDRIAL DNA REPAIR PROTEIN RECA HOMOLOG-RELATED"/>
    <property type="match status" value="1"/>
</dbReference>
<dbReference type="SUPFAM" id="SSF52540">
    <property type="entry name" value="P-loop containing nucleoside triphosphate hydrolases"/>
    <property type="match status" value="1"/>
</dbReference>
<dbReference type="SUPFAM" id="SSF54752">
    <property type="entry name" value="RecA protein, C-terminal domain"/>
    <property type="match status" value="1"/>
</dbReference>
<dbReference type="GO" id="GO:0003697">
    <property type="term" value="F:single-stranded DNA binding"/>
    <property type="evidence" value="ECO:0007669"/>
    <property type="project" value="InterPro"/>
</dbReference>
<dbReference type="InterPro" id="IPR027417">
    <property type="entry name" value="P-loop_NTPase"/>
</dbReference>
<accession>A0A0F9FDH1</accession>
<comment type="caution">
    <text evidence="7">The sequence shown here is derived from an EMBL/GenBank/DDBJ whole genome shotgun (WGS) entry which is preliminary data.</text>
</comment>
<reference evidence="7" key="1">
    <citation type="journal article" date="2015" name="Nature">
        <title>Complex archaea that bridge the gap between prokaryotes and eukaryotes.</title>
        <authorList>
            <person name="Spang A."/>
            <person name="Saw J.H."/>
            <person name="Jorgensen S.L."/>
            <person name="Zaremba-Niedzwiedzka K."/>
            <person name="Martijn J."/>
            <person name="Lind A.E."/>
            <person name="van Eijk R."/>
            <person name="Schleper C."/>
            <person name="Guy L."/>
            <person name="Ettema T.J."/>
        </authorList>
    </citation>
    <scope>NUCLEOTIDE SEQUENCE</scope>
</reference>
<evidence type="ECO:0000256" key="2">
    <source>
        <dbReference type="ARBA" id="ARBA00022741"/>
    </source>
</evidence>
<keyword evidence="3" id="KW-0067">ATP-binding</keyword>
<dbReference type="InterPro" id="IPR023400">
    <property type="entry name" value="RecA_C_sf"/>
</dbReference>
<dbReference type="GO" id="GO:0006310">
    <property type="term" value="P:DNA recombination"/>
    <property type="evidence" value="ECO:0007669"/>
    <property type="project" value="UniProtKB-KW"/>
</dbReference>
<dbReference type="Gene3D" id="3.40.50.300">
    <property type="entry name" value="P-loop containing nucleotide triphosphate hydrolases"/>
    <property type="match status" value="1"/>
</dbReference>
<dbReference type="PANTHER" id="PTHR45900">
    <property type="entry name" value="RECA"/>
    <property type="match status" value="1"/>
</dbReference>
<name>A0A0F9FDH1_9ZZZZ</name>
<proteinExistence type="inferred from homology"/>
<dbReference type="InterPro" id="IPR003593">
    <property type="entry name" value="AAA+_ATPase"/>
</dbReference>
<dbReference type="Pfam" id="PF00154">
    <property type="entry name" value="RecA_N"/>
    <property type="match status" value="1"/>
</dbReference>
<keyword evidence="2" id="KW-0547">Nucleotide-binding</keyword>
<dbReference type="GO" id="GO:0006281">
    <property type="term" value="P:DNA repair"/>
    <property type="evidence" value="ECO:0007669"/>
    <property type="project" value="InterPro"/>
</dbReference>
<feature type="domain" description="AAA+ ATPase" evidence="6">
    <location>
        <begin position="51"/>
        <end position="222"/>
    </location>
</feature>
<dbReference type="SMART" id="SM00382">
    <property type="entry name" value="AAA"/>
    <property type="match status" value="1"/>
</dbReference>
<keyword evidence="4" id="KW-0238">DNA-binding</keyword>
<evidence type="ECO:0000256" key="3">
    <source>
        <dbReference type="ARBA" id="ARBA00022840"/>
    </source>
</evidence>
<dbReference type="AlphaFoldDB" id="A0A0F9FDH1"/>
<comment type="similarity">
    <text evidence="1">Belongs to the RecA family.</text>
</comment>
<dbReference type="InterPro" id="IPR049428">
    <property type="entry name" value="RecA-like_N"/>
</dbReference>
<protein>
    <recommendedName>
        <fullName evidence="6">AAA+ ATPase domain-containing protein</fullName>
    </recommendedName>
</protein>
<dbReference type="Gene3D" id="3.30.250.10">
    <property type="entry name" value="RecA protein, C-terminal domain"/>
    <property type="match status" value="1"/>
</dbReference>
<gene>
    <name evidence="7" type="ORF">LCGC14_1966320</name>
</gene>